<organism evidence="1 2">
    <name type="scientific">Selenomonas dianae</name>
    <dbReference type="NCBI Taxonomy" id="135079"/>
    <lineage>
        <taxon>Bacteria</taxon>
        <taxon>Bacillati</taxon>
        <taxon>Bacillota</taxon>
        <taxon>Negativicutes</taxon>
        <taxon>Selenomonadales</taxon>
        <taxon>Selenomonadaceae</taxon>
        <taxon>Selenomonas</taxon>
    </lineage>
</organism>
<accession>A0ABP3CXQ5</accession>
<name>A0ABP3CXQ5_9FIRM</name>
<comment type="caution">
    <text evidence="1">The sequence shown here is derived from an EMBL/GenBank/DDBJ whole genome shotgun (WGS) entry which is preliminary data.</text>
</comment>
<dbReference type="EMBL" id="BAAACR010000017">
    <property type="protein sequence ID" value="GAA0218104.1"/>
    <property type="molecule type" value="Genomic_DNA"/>
</dbReference>
<keyword evidence="2" id="KW-1185">Reference proteome</keyword>
<gene>
    <name evidence="1" type="ORF">GCM10008919_21580</name>
</gene>
<sequence>MARTGRPKIDNPKTIQMRIRMTQDEADTLKECAEVLQKTKTDIVIMGIQMVHANIKK</sequence>
<protein>
    <recommendedName>
        <fullName evidence="3">CopG family transcriptional regulator</fullName>
    </recommendedName>
</protein>
<reference evidence="2" key="1">
    <citation type="journal article" date="2019" name="Int. J. Syst. Evol. Microbiol.">
        <title>The Global Catalogue of Microorganisms (GCM) 10K type strain sequencing project: providing services to taxonomists for standard genome sequencing and annotation.</title>
        <authorList>
            <consortium name="The Broad Institute Genomics Platform"/>
            <consortium name="The Broad Institute Genome Sequencing Center for Infectious Disease"/>
            <person name="Wu L."/>
            <person name="Ma J."/>
        </authorList>
    </citation>
    <scope>NUCLEOTIDE SEQUENCE [LARGE SCALE GENOMIC DNA]</scope>
    <source>
        <strain evidence="2">JCM 8542</strain>
    </source>
</reference>
<proteinExistence type="predicted"/>
<dbReference type="Proteomes" id="UP001500399">
    <property type="component" value="Unassembled WGS sequence"/>
</dbReference>
<evidence type="ECO:0008006" key="3">
    <source>
        <dbReference type="Google" id="ProtNLM"/>
    </source>
</evidence>
<evidence type="ECO:0000313" key="2">
    <source>
        <dbReference type="Proteomes" id="UP001500399"/>
    </source>
</evidence>
<evidence type="ECO:0000313" key="1">
    <source>
        <dbReference type="EMBL" id="GAA0218104.1"/>
    </source>
</evidence>